<keyword evidence="2" id="KW-1185">Reference proteome</keyword>
<dbReference type="Proteomes" id="UP000006512">
    <property type="component" value="Unassembled WGS sequence"/>
</dbReference>
<protein>
    <recommendedName>
        <fullName evidence="3">DUF4440 domain-containing protein</fullName>
    </recommendedName>
</protein>
<proteinExistence type="predicted"/>
<dbReference type="eggNOG" id="ENOG50332EH">
    <property type="taxonomic scope" value="Bacteria"/>
</dbReference>
<dbReference type="EMBL" id="GL883080">
    <property type="protein sequence ID" value="EGF89499.1"/>
    <property type="molecule type" value="Genomic_DNA"/>
</dbReference>
<reference evidence="2" key="1">
    <citation type="submission" date="2011-03" db="EMBL/GenBank/DDBJ databases">
        <title>Draft genome sequence of Brevundimonas diminuta.</title>
        <authorList>
            <person name="Brown P.J.B."/>
            <person name="Buechlein A."/>
            <person name="Hemmerich C."/>
            <person name="Brun Y.V."/>
        </authorList>
    </citation>
    <scope>NUCLEOTIDE SEQUENCE [LARGE SCALE GENOMIC DNA]</scope>
    <source>
        <strain evidence="2">C19</strain>
    </source>
</reference>
<evidence type="ECO:0000313" key="2">
    <source>
        <dbReference type="Proteomes" id="UP000006512"/>
    </source>
</evidence>
<sequence>MALLTLAVGAPARADFLAEQIERVEEVTKAERAFAAETKEKGFHRGFIAWSTPDAIGFLPHAGNFHKALADALAADPSLAEKPTPLRWWPNYIGVDSAGELAFDLGPWQIEGTDQAGWFFTIWQKQPNGSWKWTLDGSAGKDMPANIPPDHGASSRFVSGVGNIADGLKQDDLSNAGYATKPAAEVLAGWTKAAIASSNVPPFIPSSEPDEARRAAAIADRPGPGQTWTRDGYGASKDGDFIYTWGHVTAPDGTYYLGHYVRVWQKYSVGPDGWYAMVDLFHK</sequence>
<dbReference type="AlphaFoldDB" id="F4QRX9"/>
<accession>F4QRX9</accession>
<dbReference type="STRING" id="715226.ABI_39130"/>
<dbReference type="HOGENOM" id="CLU_1076427_0_0_5"/>
<name>F4QRX9_9CAUL</name>
<dbReference type="Gene3D" id="3.10.450.50">
    <property type="match status" value="1"/>
</dbReference>
<evidence type="ECO:0000313" key="1">
    <source>
        <dbReference type="EMBL" id="EGF89499.1"/>
    </source>
</evidence>
<gene>
    <name evidence="1" type="ORF">ABI_39130</name>
</gene>
<organism evidence="1 2">
    <name type="scientific">Asticcacaulis biprosthecium C19</name>
    <dbReference type="NCBI Taxonomy" id="715226"/>
    <lineage>
        <taxon>Bacteria</taxon>
        <taxon>Pseudomonadati</taxon>
        <taxon>Pseudomonadota</taxon>
        <taxon>Alphaproteobacteria</taxon>
        <taxon>Caulobacterales</taxon>
        <taxon>Caulobacteraceae</taxon>
        <taxon>Asticcacaulis</taxon>
    </lineage>
</organism>
<evidence type="ECO:0008006" key="3">
    <source>
        <dbReference type="Google" id="ProtNLM"/>
    </source>
</evidence>